<reference evidence="1" key="3">
    <citation type="submission" date="2015-04" db="UniProtKB">
        <authorList>
            <consortium name="EnsemblPlants"/>
        </authorList>
    </citation>
    <scope>IDENTIFICATION</scope>
</reference>
<proteinExistence type="predicted"/>
<evidence type="ECO:0000313" key="1">
    <source>
        <dbReference type="EnsemblPlants" id="LPERR07G02210.1"/>
    </source>
</evidence>
<dbReference type="STRING" id="77586.A0A0D9WVA9"/>
<reference evidence="2" key="2">
    <citation type="submission" date="2013-12" db="EMBL/GenBank/DDBJ databases">
        <authorList>
            <person name="Yu Y."/>
            <person name="Lee S."/>
            <person name="de Baynast K."/>
            <person name="Wissotski M."/>
            <person name="Liu L."/>
            <person name="Talag J."/>
            <person name="Goicoechea J."/>
            <person name="Angelova A."/>
            <person name="Jetty R."/>
            <person name="Kudrna D."/>
            <person name="Golser W."/>
            <person name="Rivera L."/>
            <person name="Zhang J."/>
            <person name="Wing R."/>
        </authorList>
    </citation>
    <scope>NUCLEOTIDE SEQUENCE</scope>
</reference>
<dbReference type="InterPro" id="IPR036865">
    <property type="entry name" value="CRAL-TRIO_dom_sf"/>
</dbReference>
<name>A0A0D9WVA9_9ORYZ</name>
<keyword evidence="2" id="KW-1185">Reference proteome</keyword>
<reference evidence="1 2" key="1">
    <citation type="submission" date="2012-08" db="EMBL/GenBank/DDBJ databases">
        <title>Oryza genome evolution.</title>
        <authorList>
            <person name="Wing R.A."/>
        </authorList>
    </citation>
    <scope>NUCLEOTIDE SEQUENCE</scope>
</reference>
<dbReference type="Gene3D" id="3.40.525.10">
    <property type="entry name" value="CRAL-TRIO lipid binding domain"/>
    <property type="match status" value="1"/>
</dbReference>
<dbReference type="Gramene" id="LPERR07G02210.1">
    <property type="protein sequence ID" value="LPERR07G02210.1"/>
    <property type="gene ID" value="LPERR07G02210"/>
</dbReference>
<dbReference type="EnsemblPlants" id="LPERR07G02210.1">
    <property type="protein sequence ID" value="LPERR07G02210.1"/>
    <property type="gene ID" value="LPERR07G02210"/>
</dbReference>
<dbReference type="Proteomes" id="UP000032180">
    <property type="component" value="Chromosome 7"/>
</dbReference>
<dbReference type="HOGENOM" id="CLU_2834828_0_0_1"/>
<dbReference type="SUPFAM" id="SSF52087">
    <property type="entry name" value="CRAL/TRIO domain"/>
    <property type="match status" value="1"/>
</dbReference>
<accession>A0A0D9WVA9</accession>
<organism evidence="1 2">
    <name type="scientific">Leersia perrieri</name>
    <dbReference type="NCBI Taxonomy" id="77586"/>
    <lineage>
        <taxon>Eukaryota</taxon>
        <taxon>Viridiplantae</taxon>
        <taxon>Streptophyta</taxon>
        <taxon>Embryophyta</taxon>
        <taxon>Tracheophyta</taxon>
        <taxon>Spermatophyta</taxon>
        <taxon>Magnoliopsida</taxon>
        <taxon>Liliopsida</taxon>
        <taxon>Poales</taxon>
        <taxon>Poaceae</taxon>
        <taxon>BOP clade</taxon>
        <taxon>Oryzoideae</taxon>
        <taxon>Oryzeae</taxon>
        <taxon>Oryzinae</taxon>
        <taxon>Leersia</taxon>
    </lineage>
</organism>
<sequence length="66" mass="7775">MDAIKEFEYDGFDNMLRYYSQGYHDANWEGRPVYIEILGEINHNAKSQTEFRRALLVSASGSRREK</sequence>
<protein>
    <submittedName>
        <fullName evidence="1">Uncharacterized protein</fullName>
    </submittedName>
</protein>
<dbReference type="AlphaFoldDB" id="A0A0D9WVA9"/>
<evidence type="ECO:0000313" key="2">
    <source>
        <dbReference type="Proteomes" id="UP000032180"/>
    </source>
</evidence>